<proteinExistence type="predicted"/>
<dbReference type="RefSeq" id="YP_009314491.1">
    <property type="nucleotide sequence ID" value="NC_031662.1"/>
</dbReference>
<reference evidence="2" key="2">
    <citation type="submission" date="2016-10" db="EMBL/GenBank/DDBJ databases">
        <authorList>
            <person name="de Groot N.N."/>
        </authorList>
    </citation>
    <scope>NUCLEOTIDE SEQUENCE</scope>
    <source>
        <strain evidence="2">J.0256</strain>
    </source>
</reference>
<reference evidence="2" key="1">
    <citation type="submission" date="2016-10" db="EMBL/GenBank/DDBJ databases">
        <title>Chloroplast genomes as a tool to resolve red algal phylogenies: a case study in the Nemaliales.</title>
        <authorList>
            <person name="Costa J.F."/>
            <person name="Lin S.M."/>
            <person name="Macaya E.C."/>
            <person name="Fernandez-Garcia C."/>
            <person name="Verbruggen H."/>
        </authorList>
    </citation>
    <scope>NUCLEOTIDE SEQUENCE</scope>
    <source>
        <strain evidence="2">J.0256</strain>
    </source>
</reference>
<dbReference type="EMBL" id="LT622870">
    <property type="protein sequence ID" value="SCW22745.1"/>
    <property type="molecule type" value="Genomic_DNA"/>
</dbReference>
<protein>
    <recommendedName>
        <fullName evidence="1">DUF4346 domain-containing protein</fullName>
    </recommendedName>
</protein>
<geneLocation type="chloroplast" evidence="2"/>
<organism evidence="2">
    <name type="scientific">Liagoropsis maxima</name>
    <dbReference type="NCBI Taxonomy" id="1653392"/>
    <lineage>
        <taxon>Eukaryota</taxon>
        <taxon>Rhodophyta</taxon>
        <taxon>Florideophyceae</taxon>
        <taxon>Nemaliophycidae</taxon>
        <taxon>Nemaliales</taxon>
        <taxon>Liagoraceae</taxon>
        <taxon>Liagoropsis</taxon>
    </lineage>
</organism>
<dbReference type="AlphaFoldDB" id="A0A1G4NVT9"/>
<name>A0A1G4NVT9_9FLOR</name>
<keyword evidence="2" id="KW-0934">Plastid</keyword>
<gene>
    <name evidence="2" type="primary">ORF_1</name>
    <name evidence="2" type="ORF">J0256_80</name>
</gene>
<feature type="domain" description="DUF4346" evidence="1">
    <location>
        <begin position="36"/>
        <end position="118"/>
    </location>
</feature>
<dbReference type="InterPro" id="IPR025595">
    <property type="entry name" value="PterinBD-DUF4346"/>
</dbReference>
<sequence>MFHFYPHISQSFIQKSNHFDSLMNTSLPVIEDQLYCIISTRLNGQIMIDFHVSKDNPISDQKNKYRVLFTSYTSHRVSDLIQRHDTICSKLSINHSLYIGMELVKAEVCLIMQQQYCQN</sequence>
<dbReference type="Pfam" id="PF14251">
    <property type="entry name" value="PterinBD-DUF4346"/>
    <property type="match status" value="1"/>
</dbReference>
<evidence type="ECO:0000259" key="1">
    <source>
        <dbReference type="Pfam" id="PF14251"/>
    </source>
</evidence>
<dbReference type="GeneID" id="30000745"/>
<accession>A0A1G4NVT9</accession>
<keyword evidence="2" id="KW-0150">Chloroplast</keyword>
<evidence type="ECO:0000313" key="2">
    <source>
        <dbReference type="EMBL" id="SCW22745.1"/>
    </source>
</evidence>